<keyword evidence="6" id="KW-0472">Membrane</keyword>
<feature type="region of interest" description="Disordered" evidence="7">
    <location>
        <begin position="397"/>
        <end position="447"/>
    </location>
</feature>
<dbReference type="InterPro" id="IPR024340">
    <property type="entry name" value="Sec16_CCD"/>
</dbReference>
<dbReference type="GO" id="GO:0070973">
    <property type="term" value="P:protein localization to endoplasmic reticulum exit site"/>
    <property type="evidence" value="ECO:0000318"/>
    <property type="project" value="GO_Central"/>
</dbReference>
<evidence type="ECO:0000313" key="11">
    <source>
        <dbReference type="EMBL" id="RHN63234.1"/>
    </source>
</evidence>
<sequence length="1401" mass="152219">MASNPPFHVEDQDDEDFFDKLVEDDVGNVNDEANDSDDVKAFSNLSIGGDDADVNASAFENSSGGGSGGEGKERKEEGDVKLDGGNVQEGSSSGCDGMMDRSDHGMESRNSSGSSADKSNRRSSLDVKEKDWNAFNVDSNGGAGSESYSDFFSEFGDQNGKGYDHDLNTEVKHANEIPGDQYAQTYNRDSNTEVKLGNEIPSDGMNASVDYVQYQEGQSYDASARNSTSGEDVNSSQYWESLYPGWKYDYNTGQWYQVDEHNATAATQGSSEVNTAEVSYMQQTAQSAVAGTLAESAATETVPSWNQVSQGNNGYPEHMIFDPQYPGWYYDTIAQEWRSLETYHSSIQYAVQGHGNGHASSGTFSHNDNSLYRDYGQVGYYESQGVGSQAANNNWSGSYGINHQQDLDRHTTDTATKSGGSAYGGNQQFDHSFGSSNSVNKNQQNASSSFGSVPLYNKVNHGHGLVNGTVEVQRFAPSGNFGQHYNYSNTQFDEQKNISNDYAESHQPFGYSNQSYQSGHQQSYAPNVGRSSAGRPPHALVTFGFGGKLIILKDSSLSSSTYGSQGAAQGSVSVLNLMEAVSGSIGSSSIGNGAGDYFRALGQQSIPGPLVGGSVGSKELNKWIDERIAHCGSPDMDYKKSERMRLLLSLLKIACQYYGKLRSPFGTDTILKDNDTPGSAVAKLFASAKMSGKEYGVLSHCLQNLPSEAQMRATASEVQNLLVSGKKKEALQYAQEGQLWGPALVLASQLGEKFYVDTVKQMALRQLVAGSPLRTLCLLIAGQPAEVFSSDSSNSGDPSAFNMPQNPAQLQFGSSGMLDDWEENLAVITSNRTKDDELVIIHLGDCLWKERSEITAAHICYLIAEANFESYSDSARLCLIGADHWKFPRTYASPEAIQRTELYEYSKVLGNSQFILLPFQPYKLIYAYMLAEVGKVSDSLKYCQAVLKSLKTGRAPEVETWKQRLSSLEERIRTHQQGGYAANLAPGKLVGKLLNFFDSTAHRVVGGLPPPAPSSQGNVHGNEQNYQSGAHRVSNSQSTMAMSSLVPSGSMEPNGEWTADNNRMTKSNRSVSEPDFGRSPRQETSHDAQGKASEGTSRFSRFSFGSQLLQKTMGLVLKPRPGKQAKLGEKNKFYYDENLKRWVEEGAAPPAEETALPPPPTTAAFQNGLTEYNLQSALKTEGPPSKEGSDLKTSNPELTPGIPPIPPGTNHFSARGRVGIRSRYVDTFNQGGGNSANLFQSPSVPSAKPVVAANAKFFIPTPAPSSNEQTMEAIEENNQEDDLAYENPSTSYRNDWSFQSPKHASASTWQRCPSMGNFANHEAVVSGSNSRSPHSRRTVSWGGSTDVTYSPTKMREIMPLGEALGMPPSTYMSDDISSMRTSMKSGNFGEDLHEVDLSTHN</sequence>
<feature type="compositionally biased region" description="Acidic residues" evidence="7">
    <location>
        <begin position="26"/>
        <end position="36"/>
    </location>
</feature>
<feature type="compositionally biased region" description="Basic and acidic residues" evidence="7">
    <location>
        <begin position="70"/>
        <end position="82"/>
    </location>
</feature>
<dbReference type="HOGENOM" id="CLU_002428_1_0_1"/>
<dbReference type="GO" id="GO:0012507">
    <property type="term" value="C:ER to Golgi transport vesicle membrane"/>
    <property type="evidence" value="ECO:0000318"/>
    <property type="project" value="GO_Central"/>
</dbReference>
<dbReference type="Proteomes" id="UP000265566">
    <property type="component" value="Chromosome 4"/>
</dbReference>
<dbReference type="Pfam" id="PF12932">
    <property type="entry name" value="Sec16"/>
    <property type="match status" value="1"/>
</dbReference>
<evidence type="ECO:0000256" key="2">
    <source>
        <dbReference type="ARBA" id="ARBA00005927"/>
    </source>
</evidence>
<reference evidence="10 13" key="2">
    <citation type="journal article" date="2014" name="BMC Genomics">
        <title>An improved genome release (version Mt4.0) for the model legume Medicago truncatula.</title>
        <authorList>
            <person name="Tang H."/>
            <person name="Krishnakumar V."/>
            <person name="Bidwell S."/>
            <person name="Rosen B."/>
            <person name="Chan A."/>
            <person name="Zhou S."/>
            <person name="Gentzbittel L."/>
            <person name="Childs K.L."/>
            <person name="Yandell M."/>
            <person name="Gundlach H."/>
            <person name="Mayer K.F."/>
            <person name="Schwartz D.C."/>
            <person name="Town C.D."/>
        </authorList>
    </citation>
    <scope>GENOME REANNOTATION</scope>
    <source>
        <strain evidence="12 13">cv. Jemalong A17</strain>
    </source>
</reference>
<reference evidence="11" key="4">
    <citation type="journal article" date="2018" name="Nat. Plants">
        <title>Whole-genome landscape of Medicago truncatula symbiotic genes.</title>
        <authorList>
            <person name="Pecrix Y."/>
            <person name="Gamas P."/>
            <person name="Carrere S."/>
        </authorList>
    </citation>
    <scope>NUCLEOTIDE SEQUENCE</scope>
    <source>
        <tissue evidence="11">Leaves</tissue>
    </source>
</reference>
<feature type="region of interest" description="Disordered" evidence="7">
    <location>
        <begin position="503"/>
        <end position="532"/>
    </location>
</feature>
<feature type="compositionally biased region" description="Basic and acidic residues" evidence="7">
    <location>
        <begin position="1075"/>
        <end position="1089"/>
    </location>
</feature>
<feature type="compositionally biased region" description="Basic and acidic residues" evidence="7">
    <location>
        <begin position="98"/>
        <end position="107"/>
    </location>
</feature>
<dbReference type="CDD" id="cd09233">
    <property type="entry name" value="ACE1-Sec16-like"/>
    <property type="match status" value="1"/>
</dbReference>
<feature type="compositionally biased region" description="Basic and acidic residues" evidence="7">
    <location>
        <begin position="118"/>
        <end position="132"/>
    </location>
</feature>
<feature type="compositionally biased region" description="Polar residues" evidence="7">
    <location>
        <begin position="108"/>
        <end position="117"/>
    </location>
</feature>
<evidence type="ECO:0000256" key="4">
    <source>
        <dbReference type="ARBA" id="ARBA00022824"/>
    </source>
</evidence>
<feature type="region of interest" description="Disordered" evidence="7">
    <location>
        <begin position="26"/>
        <end position="140"/>
    </location>
</feature>
<keyword evidence="3 6" id="KW-0813">Transport</keyword>
<dbReference type="PANTHER" id="PTHR13402:SF6">
    <property type="entry name" value="SECRETORY 16, ISOFORM I"/>
    <property type="match status" value="1"/>
</dbReference>
<evidence type="ECO:0000256" key="6">
    <source>
        <dbReference type="RuleBase" id="RU364101"/>
    </source>
</evidence>
<evidence type="ECO:0000256" key="5">
    <source>
        <dbReference type="ARBA" id="ARBA00022892"/>
    </source>
</evidence>
<evidence type="ECO:0000259" key="8">
    <source>
        <dbReference type="Pfam" id="PF12931"/>
    </source>
</evidence>
<dbReference type="Proteomes" id="UP000002051">
    <property type="component" value="Chromosome 4"/>
</dbReference>
<dbReference type="STRING" id="3880.G7JIV9"/>
<evidence type="ECO:0000256" key="7">
    <source>
        <dbReference type="SAM" id="MobiDB-lite"/>
    </source>
</evidence>
<keyword evidence="4 6" id="KW-0256">Endoplasmic reticulum</keyword>
<dbReference type="EnsemblPlants" id="AES90902">
    <property type="protein sequence ID" value="AES90902"/>
    <property type="gene ID" value="MTR_4g100870"/>
</dbReference>
<protein>
    <recommendedName>
        <fullName evidence="6">Protein transport protein sec16</fullName>
    </recommendedName>
</protein>
<keyword evidence="5 6" id="KW-0931">ER-Golgi transport</keyword>
<feature type="region of interest" description="Disordered" evidence="7">
    <location>
        <begin position="1007"/>
        <end position="1099"/>
    </location>
</feature>
<gene>
    <name evidence="12" type="primary">11410675</name>
    <name evidence="10" type="ordered locus">MTR_4g100870</name>
    <name evidence="11" type="ORF">MtrunA17_Chr4g0056111</name>
</gene>
<dbReference type="EMBL" id="PSQE01000004">
    <property type="protein sequence ID" value="RHN63234.1"/>
    <property type="molecule type" value="Genomic_DNA"/>
</dbReference>
<feature type="compositionally biased region" description="Polar residues" evidence="7">
    <location>
        <begin position="413"/>
        <end position="447"/>
    </location>
</feature>
<dbReference type="Pfam" id="PF12931">
    <property type="entry name" value="TPR_Sec16"/>
    <property type="match status" value="1"/>
</dbReference>
<keyword evidence="13" id="KW-1185">Reference proteome</keyword>
<name>G7JIV9_MEDTR</name>
<accession>G7JIV9</accession>
<accession>A0A0C3X3T0</accession>
<feature type="compositionally biased region" description="Polar residues" evidence="7">
    <location>
        <begin position="1014"/>
        <end position="1047"/>
    </location>
</feature>
<organism evidence="10 13">
    <name type="scientific">Medicago truncatula</name>
    <name type="common">Barrel medic</name>
    <name type="synonym">Medicago tribuloides</name>
    <dbReference type="NCBI Taxonomy" id="3880"/>
    <lineage>
        <taxon>Eukaryota</taxon>
        <taxon>Viridiplantae</taxon>
        <taxon>Streptophyta</taxon>
        <taxon>Embryophyta</taxon>
        <taxon>Tracheophyta</taxon>
        <taxon>Spermatophyta</taxon>
        <taxon>Magnoliopsida</taxon>
        <taxon>eudicotyledons</taxon>
        <taxon>Gunneridae</taxon>
        <taxon>Pentapetalae</taxon>
        <taxon>rosids</taxon>
        <taxon>fabids</taxon>
        <taxon>Fabales</taxon>
        <taxon>Fabaceae</taxon>
        <taxon>Papilionoideae</taxon>
        <taxon>50 kb inversion clade</taxon>
        <taxon>NPAAA clade</taxon>
        <taxon>Hologalegina</taxon>
        <taxon>IRL clade</taxon>
        <taxon>Trifolieae</taxon>
        <taxon>Medicago</taxon>
    </lineage>
</organism>
<keyword evidence="6" id="KW-0333">Golgi apparatus</keyword>
<feature type="domain" description="Sec16 Sec23-binding" evidence="8">
    <location>
        <begin position="718"/>
        <end position="979"/>
    </location>
</feature>
<dbReference type="InterPro" id="IPR024298">
    <property type="entry name" value="Sec16_Sec23-bd"/>
</dbReference>
<dbReference type="GO" id="GO:0015031">
    <property type="term" value="P:protein transport"/>
    <property type="evidence" value="ECO:0007669"/>
    <property type="project" value="UniProtKB-KW"/>
</dbReference>
<dbReference type="GO" id="GO:0000139">
    <property type="term" value="C:Golgi membrane"/>
    <property type="evidence" value="ECO:0007669"/>
    <property type="project" value="UniProtKB-SubCell"/>
</dbReference>
<evidence type="ECO:0000259" key="9">
    <source>
        <dbReference type="Pfam" id="PF12932"/>
    </source>
</evidence>
<dbReference type="OrthoDB" id="8918678at2759"/>
<proteinExistence type="inferred from homology"/>
<evidence type="ECO:0000256" key="3">
    <source>
        <dbReference type="ARBA" id="ARBA00022448"/>
    </source>
</evidence>
<feature type="domain" description="Sec16 central conserved" evidence="9">
    <location>
        <begin position="538"/>
        <end position="659"/>
    </location>
</feature>
<feature type="region of interest" description="Disordered" evidence="7">
    <location>
        <begin position="1178"/>
        <end position="1214"/>
    </location>
</feature>
<comment type="similarity">
    <text evidence="2 6">Belongs to the SEC16 family.</text>
</comment>
<dbReference type="Gramene" id="rna25913">
    <property type="protein sequence ID" value="RHN63234.1"/>
    <property type="gene ID" value="gene25913"/>
</dbReference>
<dbReference type="Gene3D" id="1.25.40.1030">
    <property type="match status" value="1"/>
</dbReference>
<dbReference type="GO" id="GO:0070971">
    <property type="term" value="C:endoplasmic reticulum exit site"/>
    <property type="evidence" value="ECO:0000318"/>
    <property type="project" value="GO_Central"/>
</dbReference>
<dbReference type="KEGG" id="mtr:11410675"/>
<comment type="subcellular location">
    <subcellularLocation>
        <location evidence="1">Endoplasmic reticulum</location>
    </subcellularLocation>
    <subcellularLocation>
        <location evidence="6">Golgi apparatus membrane</location>
    </subcellularLocation>
</comment>
<dbReference type="GO" id="GO:0016192">
    <property type="term" value="P:vesicle-mediated transport"/>
    <property type="evidence" value="ECO:0007669"/>
    <property type="project" value="UniProtKB-KW"/>
</dbReference>
<dbReference type="PaxDb" id="3880-AES90902"/>
<keyword evidence="6" id="KW-0653">Protein transport</keyword>
<feature type="compositionally biased region" description="Polar residues" evidence="7">
    <location>
        <begin position="510"/>
        <end position="525"/>
    </location>
</feature>
<reference evidence="12" key="3">
    <citation type="submission" date="2015-04" db="UniProtKB">
        <authorList>
            <consortium name="EnsemblPlants"/>
        </authorList>
    </citation>
    <scope>IDENTIFICATION</scope>
    <source>
        <strain evidence="12">cv. Jemalong A17</strain>
    </source>
</reference>
<feature type="region of interest" description="Disordered" evidence="7">
    <location>
        <begin position="1325"/>
        <end position="1347"/>
    </location>
</feature>
<dbReference type="PANTHER" id="PTHR13402">
    <property type="entry name" value="RGPR-RELATED"/>
    <property type="match status" value="1"/>
</dbReference>
<evidence type="ECO:0000313" key="10">
    <source>
        <dbReference type="EMBL" id="AES90902.2"/>
    </source>
</evidence>
<evidence type="ECO:0000313" key="12">
    <source>
        <dbReference type="EnsemblPlants" id="AES90902"/>
    </source>
</evidence>
<evidence type="ECO:0000313" key="13">
    <source>
        <dbReference type="Proteomes" id="UP000002051"/>
    </source>
</evidence>
<reference evidence="10 13" key="1">
    <citation type="journal article" date="2011" name="Nature">
        <title>The Medicago genome provides insight into the evolution of rhizobial symbioses.</title>
        <authorList>
            <person name="Young N.D."/>
            <person name="Debelle F."/>
            <person name="Oldroyd G.E."/>
            <person name="Geurts R."/>
            <person name="Cannon S.B."/>
            <person name="Udvardi M.K."/>
            <person name="Benedito V.A."/>
            <person name="Mayer K.F."/>
            <person name="Gouzy J."/>
            <person name="Schoof H."/>
            <person name="Van de Peer Y."/>
            <person name="Proost S."/>
            <person name="Cook D.R."/>
            <person name="Meyers B.C."/>
            <person name="Spannagl M."/>
            <person name="Cheung F."/>
            <person name="De Mita S."/>
            <person name="Krishnakumar V."/>
            <person name="Gundlach H."/>
            <person name="Zhou S."/>
            <person name="Mudge J."/>
            <person name="Bharti A.K."/>
            <person name="Murray J.D."/>
            <person name="Naoumkina M.A."/>
            <person name="Rosen B."/>
            <person name="Silverstein K.A."/>
            <person name="Tang H."/>
            <person name="Rombauts S."/>
            <person name="Zhao P.X."/>
            <person name="Zhou P."/>
            <person name="Barbe V."/>
            <person name="Bardou P."/>
            <person name="Bechner M."/>
            <person name="Bellec A."/>
            <person name="Berger A."/>
            <person name="Berges H."/>
            <person name="Bidwell S."/>
            <person name="Bisseling T."/>
            <person name="Choisne N."/>
            <person name="Couloux A."/>
            <person name="Denny R."/>
            <person name="Deshpande S."/>
            <person name="Dai X."/>
            <person name="Doyle J.J."/>
            <person name="Dudez A.M."/>
            <person name="Farmer A.D."/>
            <person name="Fouteau S."/>
            <person name="Franken C."/>
            <person name="Gibelin C."/>
            <person name="Gish J."/>
            <person name="Goldstein S."/>
            <person name="Gonzalez A.J."/>
            <person name="Green P.J."/>
            <person name="Hallab A."/>
            <person name="Hartog M."/>
            <person name="Hua A."/>
            <person name="Humphray S.J."/>
            <person name="Jeong D.H."/>
            <person name="Jing Y."/>
            <person name="Jocker A."/>
            <person name="Kenton S.M."/>
            <person name="Kim D.J."/>
            <person name="Klee K."/>
            <person name="Lai H."/>
            <person name="Lang C."/>
            <person name="Lin S."/>
            <person name="Macmil S.L."/>
            <person name="Magdelenat G."/>
            <person name="Matthews L."/>
            <person name="McCorrison J."/>
            <person name="Monaghan E.L."/>
            <person name="Mun J.H."/>
            <person name="Najar F.Z."/>
            <person name="Nicholson C."/>
            <person name="Noirot C."/>
            <person name="O'Bleness M."/>
            <person name="Paule C.R."/>
            <person name="Poulain J."/>
            <person name="Prion F."/>
            <person name="Qin B."/>
            <person name="Qu C."/>
            <person name="Retzel E.F."/>
            <person name="Riddle C."/>
            <person name="Sallet E."/>
            <person name="Samain S."/>
            <person name="Samson N."/>
            <person name="Sanders I."/>
            <person name="Saurat O."/>
            <person name="Scarpelli C."/>
            <person name="Schiex T."/>
            <person name="Segurens B."/>
            <person name="Severin A.J."/>
            <person name="Sherrier D.J."/>
            <person name="Shi R."/>
            <person name="Sims S."/>
            <person name="Singer S.R."/>
            <person name="Sinharoy S."/>
            <person name="Sterck L."/>
            <person name="Viollet A."/>
            <person name="Wang B.B."/>
            <person name="Wang K."/>
            <person name="Wang M."/>
            <person name="Wang X."/>
            <person name="Warfsmann J."/>
            <person name="Weissenbach J."/>
            <person name="White D.D."/>
            <person name="White J.D."/>
            <person name="Wiley G.B."/>
            <person name="Wincker P."/>
            <person name="Xing Y."/>
            <person name="Yang L."/>
            <person name="Yao Z."/>
            <person name="Ying F."/>
            <person name="Zhai J."/>
            <person name="Zhou L."/>
            <person name="Zuber A."/>
            <person name="Denarie J."/>
            <person name="Dixon R.A."/>
            <person name="May G.D."/>
            <person name="Schwartz D.C."/>
            <person name="Rogers J."/>
            <person name="Quetier F."/>
            <person name="Town C.D."/>
            <person name="Roe B.A."/>
        </authorList>
    </citation>
    <scope>NUCLEOTIDE SEQUENCE [LARGE SCALE GENOMIC DNA]</scope>
    <source>
        <strain evidence="10">A17</strain>
        <strain evidence="12 13">cv. Jemalong A17</strain>
    </source>
</reference>
<dbReference type="EMBL" id="CM001220">
    <property type="protein sequence ID" value="AES90902.2"/>
    <property type="molecule type" value="Genomic_DNA"/>
</dbReference>
<feature type="compositionally biased region" description="Polar residues" evidence="7">
    <location>
        <begin position="1059"/>
        <end position="1071"/>
    </location>
</feature>
<evidence type="ECO:0000256" key="1">
    <source>
        <dbReference type="ARBA" id="ARBA00004240"/>
    </source>
</evidence>
<dbReference type="GO" id="GO:0007030">
    <property type="term" value="P:Golgi organization"/>
    <property type="evidence" value="ECO:0000318"/>
    <property type="project" value="GO_Central"/>
</dbReference>